<dbReference type="InterPro" id="IPR016040">
    <property type="entry name" value="NAD(P)-bd_dom"/>
</dbReference>
<dbReference type="InterPro" id="IPR036291">
    <property type="entry name" value="NAD(P)-bd_dom_sf"/>
</dbReference>
<dbReference type="AlphaFoldDB" id="A0A7S0CLB2"/>
<protein>
    <recommendedName>
        <fullName evidence="1">NAD(P)-binding domain-containing protein</fullName>
    </recommendedName>
</protein>
<dbReference type="PANTHER" id="PTHR15020:SF11">
    <property type="entry name" value="OS06G0360300 PROTEIN"/>
    <property type="match status" value="1"/>
</dbReference>
<evidence type="ECO:0000313" key="2">
    <source>
        <dbReference type="EMBL" id="CAD8427277.1"/>
    </source>
</evidence>
<dbReference type="EMBL" id="HBEL01051084">
    <property type="protein sequence ID" value="CAD8427277.1"/>
    <property type="molecule type" value="Transcribed_RNA"/>
</dbReference>
<dbReference type="SUPFAM" id="SSF51735">
    <property type="entry name" value="NAD(P)-binding Rossmann-fold domains"/>
    <property type="match status" value="1"/>
</dbReference>
<dbReference type="PANTHER" id="PTHR15020">
    <property type="entry name" value="FLAVIN REDUCTASE-RELATED"/>
    <property type="match status" value="1"/>
</dbReference>
<sequence length="245" mass="27651">MKLVILYSMGGLGDVGRHAVRAALERPGEIKEIKVLSQHTETLEDENWNCACPYLSTHIFTNEERERLDIVKIDSWEDDSLLSHFEGADAVITCLGNRQMTLGDRVGGEGSRMVVNAMNHHKISRAVVMSSMGINEDWPPLEFHWIGRVMRIIFLTCGKKDYRDLAAAEEAFQKSKDVDYLIIRPVGLGEDVIPENKWLVQKQKYNDKSLGINMAKLDCARFMVEEALTPTRHNTAIVLGSPLPE</sequence>
<reference evidence="2" key="1">
    <citation type="submission" date="2021-01" db="EMBL/GenBank/DDBJ databases">
        <authorList>
            <person name="Corre E."/>
            <person name="Pelletier E."/>
            <person name="Niang G."/>
            <person name="Scheremetjew M."/>
            <person name="Finn R."/>
            <person name="Kale V."/>
            <person name="Holt S."/>
            <person name="Cochrane G."/>
            <person name="Meng A."/>
            <person name="Brown T."/>
            <person name="Cohen L."/>
        </authorList>
    </citation>
    <scope>NUCLEOTIDE SEQUENCE</scope>
    <source>
        <strain evidence="2">CCAP1064/1</strain>
    </source>
</reference>
<feature type="domain" description="NAD(P)-binding" evidence="1">
    <location>
        <begin position="63"/>
        <end position="226"/>
    </location>
</feature>
<gene>
    <name evidence="2" type="ORF">PINE0816_LOCUS23442</name>
</gene>
<name>A0A7S0CLB2_9STRA</name>
<accession>A0A7S0CLB2</accession>
<proteinExistence type="predicted"/>
<organism evidence="2">
    <name type="scientific">Proboscia inermis</name>
    <dbReference type="NCBI Taxonomy" id="420281"/>
    <lineage>
        <taxon>Eukaryota</taxon>
        <taxon>Sar</taxon>
        <taxon>Stramenopiles</taxon>
        <taxon>Ochrophyta</taxon>
        <taxon>Bacillariophyta</taxon>
        <taxon>Coscinodiscophyceae</taxon>
        <taxon>Rhizosoleniophycidae</taxon>
        <taxon>Rhizosoleniales</taxon>
        <taxon>Rhizosoleniaceae</taxon>
        <taxon>Proboscia</taxon>
    </lineage>
</organism>
<dbReference type="Gene3D" id="3.40.50.720">
    <property type="entry name" value="NAD(P)-binding Rossmann-like Domain"/>
    <property type="match status" value="1"/>
</dbReference>
<dbReference type="Pfam" id="PF13460">
    <property type="entry name" value="NAD_binding_10"/>
    <property type="match status" value="1"/>
</dbReference>
<evidence type="ECO:0000259" key="1">
    <source>
        <dbReference type="Pfam" id="PF13460"/>
    </source>
</evidence>